<evidence type="ECO:0000256" key="1">
    <source>
        <dbReference type="ARBA" id="ARBA00000474"/>
    </source>
</evidence>
<comment type="caution">
    <text evidence="10">The sequence shown here is derived from an EMBL/GenBank/DDBJ whole genome shotgun (WGS) entry which is preliminary data.</text>
</comment>
<evidence type="ECO:0000256" key="9">
    <source>
        <dbReference type="RuleBase" id="RU363013"/>
    </source>
</evidence>
<comment type="similarity">
    <text evidence="3 8 9">Belongs to the triosephosphate isomerase family.</text>
</comment>
<dbReference type="GO" id="GO:0004807">
    <property type="term" value="F:triose-phosphate isomerase activity"/>
    <property type="evidence" value="ECO:0007669"/>
    <property type="project" value="UniProtKB-UniRule"/>
</dbReference>
<accession>A0A832MQD4</accession>
<dbReference type="CDD" id="cd00311">
    <property type="entry name" value="TIM"/>
    <property type="match status" value="1"/>
</dbReference>
<evidence type="ECO:0000256" key="8">
    <source>
        <dbReference type="HAMAP-Rule" id="MF_00147"/>
    </source>
</evidence>
<dbReference type="InterPro" id="IPR000652">
    <property type="entry name" value="Triosephosphate_isomerase"/>
</dbReference>
<dbReference type="AlphaFoldDB" id="A0A832MQD4"/>
<comment type="function">
    <text evidence="8">Involved in the gluconeogenesis. Catalyzes stereospecifically the conversion of dihydroxyacetone phosphate (DHAP) to D-glyceraldehyde-3-phosphate (G3P).</text>
</comment>
<dbReference type="HAMAP" id="MF_00147_B">
    <property type="entry name" value="TIM_B"/>
    <property type="match status" value="1"/>
</dbReference>
<dbReference type="PANTHER" id="PTHR21139">
    <property type="entry name" value="TRIOSEPHOSPHATE ISOMERASE"/>
    <property type="match status" value="1"/>
</dbReference>
<comment type="pathway">
    <text evidence="2 8 9">Carbohydrate degradation; glycolysis; D-glyceraldehyde 3-phosphate from glycerone phosphate: step 1/1.</text>
</comment>
<dbReference type="PROSITE" id="PS00171">
    <property type="entry name" value="TIM_1"/>
    <property type="match status" value="1"/>
</dbReference>
<dbReference type="GO" id="GO:0019563">
    <property type="term" value="P:glycerol catabolic process"/>
    <property type="evidence" value="ECO:0007669"/>
    <property type="project" value="TreeGrafter"/>
</dbReference>
<keyword evidence="7 8" id="KW-0413">Isomerase</keyword>
<evidence type="ECO:0000256" key="5">
    <source>
        <dbReference type="ARBA" id="ARBA00022490"/>
    </source>
</evidence>
<dbReference type="GO" id="GO:0046166">
    <property type="term" value="P:glyceraldehyde-3-phosphate biosynthetic process"/>
    <property type="evidence" value="ECO:0007669"/>
    <property type="project" value="TreeGrafter"/>
</dbReference>
<feature type="active site" description="Electrophile" evidence="8">
    <location>
        <position position="83"/>
    </location>
</feature>
<dbReference type="EMBL" id="DTKQ01000054">
    <property type="protein sequence ID" value="HGZ80037.1"/>
    <property type="molecule type" value="Genomic_DNA"/>
</dbReference>
<protein>
    <recommendedName>
        <fullName evidence="8 9">Triosephosphate isomerase</fullName>
        <shortName evidence="8">TIM</shortName>
        <shortName evidence="8">TPI</shortName>
        <ecNumber evidence="8 9">5.3.1.1</ecNumber>
    </recommendedName>
    <alternativeName>
        <fullName evidence="8">Triose-phosphate isomerase</fullName>
    </alternativeName>
</protein>
<comment type="catalytic activity">
    <reaction evidence="1 8 9">
        <text>D-glyceraldehyde 3-phosphate = dihydroxyacetone phosphate</text>
        <dbReference type="Rhea" id="RHEA:18585"/>
        <dbReference type="ChEBI" id="CHEBI:57642"/>
        <dbReference type="ChEBI" id="CHEBI:59776"/>
        <dbReference type="EC" id="5.3.1.1"/>
    </reaction>
</comment>
<sequence length="242" mass="26878">MHKTNEEAKLFVNRLINDLAGKRFKIVVCPPFVSLTDVVEITRGTNISVGAQNCHFERSGAFTGEVSAAMLKAIGIEYVIVGHSERRKYFNETDEMINRKVKSVLSEGMKPILCVGETKEEREKGLTFCVVEMQIRHALYGLSRQEVENIVIAYEPVWAIGTGVVAKPEQAQEVHRFIRKLLSELYDTKLAESIPILYGGSIKPDNFFAIMAQPDVDGGLVGGASLDEQFVKLAQIVQSFAV</sequence>
<dbReference type="InterPro" id="IPR020861">
    <property type="entry name" value="Triosephosphate_isomerase_AS"/>
</dbReference>
<comment type="subcellular location">
    <subcellularLocation>
        <location evidence="8 9">Cytoplasm</location>
    </subcellularLocation>
</comment>
<feature type="binding site" evidence="8">
    <location>
        <position position="201"/>
    </location>
    <ligand>
        <name>substrate</name>
    </ligand>
</feature>
<feature type="binding site" evidence="8">
    <location>
        <begin position="222"/>
        <end position="223"/>
    </location>
    <ligand>
        <name>substrate</name>
    </ligand>
</feature>
<comment type="pathway">
    <text evidence="8 9">Carbohydrate biosynthesis; gluconeogenesis.</text>
</comment>
<evidence type="ECO:0000256" key="7">
    <source>
        <dbReference type="ARBA" id="ARBA00023235"/>
    </source>
</evidence>
<dbReference type="GO" id="GO:0005829">
    <property type="term" value="C:cytosol"/>
    <property type="evidence" value="ECO:0007669"/>
    <property type="project" value="TreeGrafter"/>
</dbReference>
<keyword evidence="6 8" id="KW-0324">Glycolysis</keyword>
<keyword evidence="5 8" id="KW-0963">Cytoplasm</keyword>
<keyword evidence="4 8" id="KW-0312">Gluconeogenesis</keyword>
<feature type="binding site" evidence="8">
    <location>
        <position position="161"/>
    </location>
    <ligand>
        <name>substrate</name>
    </ligand>
</feature>
<feature type="active site" description="Proton acceptor" evidence="8">
    <location>
        <position position="155"/>
    </location>
</feature>
<evidence type="ECO:0000256" key="6">
    <source>
        <dbReference type="ARBA" id="ARBA00023152"/>
    </source>
</evidence>
<dbReference type="Gene3D" id="3.20.20.70">
    <property type="entry name" value="Aldolase class I"/>
    <property type="match status" value="1"/>
</dbReference>
<dbReference type="GO" id="GO:0006096">
    <property type="term" value="P:glycolytic process"/>
    <property type="evidence" value="ECO:0007669"/>
    <property type="project" value="UniProtKB-UniRule"/>
</dbReference>
<proteinExistence type="inferred from homology"/>
<dbReference type="InterPro" id="IPR022896">
    <property type="entry name" value="TrioseP_Isoase_bac/euk"/>
</dbReference>
<comment type="caution">
    <text evidence="8">Lacks conserved residue(s) required for the propagation of feature annotation.</text>
</comment>
<dbReference type="SUPFAM" id="SSF51351">
    <property type="entry name" value="Triosephosphate isomerase (TIM)"/>
    <property type="match status" value="1"/>
</dbReference>
<gene>
    <name evidence="8" type="primary">tpiA</name>
    <name evidence="10" type="ORF">ENW55_08650</name>
</gene>
<dbReference type="EC" id="5.3.1.1" evidence="8 9"/>
<name>A0A832MQD4_9THEM</name>
<dbReference type="Pfam" id="PF00121">
    <property type="entry name" value="TIM"/>
    <property type="match status" value="1"/>
</dbReference>
<evidence type="ECO:0000313" key="10">
    <source>
        <dbReference type="EMBL" id="HGZ80037.1"/>
    </source>
</evidence>
<evidence type="ECO:0000256" key="3">
    <source>
        <dbReference type="ARBA" id="ARBA00007422"/>
    </source>
</evidence>
<dbReference type="FunFam" id="3.20.20.70:FF:000016">
    <property type="entry name" value="Triosephosphate isomerase"/>
    <property type="match status" value="1"/>
</dbReference>
<dbReference type="GO" id="GO:0006094">
    <property type="term" value="P:gluconeogenesis"/>
    <property type="evidence" value="ECO:0007669"/>
    <property type="project" value="UniProtKB-UniRule"/>
</dbReference>
<dbReference type="PANTHER" id="PTHR21139:SF42">
    <property type="entry name" value="TRIOSEPHOSPHATE ISOMERASE"/>
    <property type="match status" value="1"/>
</dbReference>
<comment type="subunit">
    <text evidence="8 9">Homodimer.</text>
</comment>
<dbReference type="NCBIfam" id="TIGR00419">
    <property type="entry name" value="tim"/>
    <property type="match status" value="1"/>
</dbReference>
<evidence type="ECO:0000256" key="4">
    <source>
        <dbReference type="ARBA" id="ARBA00022432"/>
    </source>
</evidence>
<dbReference type="PROSITE" id="PS51440">
    <property type="entry name" value="TIM_2"/>
    <property type="match status" value="1"/>
</dbReference>
<dbReference type="UniPathway" id="UPA00138"/>
<dbReference type="InterPro" id="IPR013785">
    <property type="entry name" value="Aldolase_TIM"/>
</dbReference>
<dbReference type="UniPathway" id="UPA00109">
    <property type="reaction ID" value="UER00189"/>
</dbReference>
<reference evidence="10" key="1">
    <citation type="journal article" date="2020" name="mSystems">
        <title>Genome- and Community-Level Interaction Insights into Carbon Utilization and Element Cycling Functions of Hydrothermarchaeota in Hydrothermal Sediment.</title>
        <authorList>
            <person name="Zhou Z."/>
            <person name="Liu Y."/>
            <person name="Xu W."/>
            <person name="Pan J."/>
            <person name="Luo Z.H."/>
            <person name="Li M."/>
        </authorList>
    </citation>
    <scope>NUCLEOTIDE SEQUENCE [LARGE SCALE GENOMIC DNA]</scope>
    <source>
        <strain evidence="10">SpSt-86</strain>
    </source>
</reference>
<organism evidence="10">
    <name type="scientific">Pseudothermotoga hypogea</name>
    <dbReference type="NCBI Taxonomy" id="57487"/>
    <lineage>
        <taxon>Bacteria</taxon>
        <taxon>Thermotogati</taxon>
        <taxon>Thermotogota</taxon>
        <taxon>Thermotogae</taxon>
        <taxon>Thermotogales</taxon>
        <taxon>Thermotogaceae</taxon>
        <taxon>Pseudothermotoga</taxon>
    </lineage>
</organism>
<dbReference type="InterPro" id="IPR035990">
    <property type="entry name" value="TIM_sf"/>
</dbReference>
<evidence type="ECO:0000256" key="2">
    <source>
        <dbReference type="ARBA" id="ARBA00004680"/>
    </source>
</evidence>